<comment type="caution">
    <text evidence="2">The sequence shown here is derived from an EMBL/GenBank/DDBJ whole genome shotgun (WGS) entry which is preliminary data.</text>
</comment>
<dbReference type="EMBL" id="AGNL01009049">
    <property type="protein sequence ID" value="EJK70104.1"/>
    <property type="molecule type" value="Genomic_DNA"/>
</dbReference>
<reference evidence="2 3" key="1">
    <citation type="journal article" date="2012" name="Genome Biol.">
        <title>Genome and low-iron response of an oceanic diatom adapted to chronic iron limitation.</title>
        <authorList>
            <person name="Lommer M."/>
            <person name="Specht M."/>
            <person name="Roy A.S."/>
            <person name="Kraemer L."/>
            <person name="Andreson R."/>
            <person name="Gutowska M.A."/>
            <person name="Wolf J."/>
            <person name="Bergner S.V."/>
            <person name="Schilhabel M.B."/>
            <person name="Klostermeier U.C."/>
            <person name="Beiko R.G."/>
            <person name="Rosenstiel P."/>
            <person name="Hippler M."/>
            <person name="Laroche J."/>
        </authorList>
    </citation>
    <scope>NUCLEOTIDE SEQUENCE [LARGE SCALE GENOMIC DNA]</scope>
    <source>
        <strain evidence="2 3">CCMP1005</strain>
    </source>
</reference>
<evidence type="ECO:0000256" key="1">
    <source>
        <dbReference type="SAM" id="MobiDB-lite"/>
    </source>
</evidence>
<sequence>MQPAALLPARATRTPAQPPRIRTPRRRRPWAHHQPPCIVECTRPRRPAASISASASLYSASEFALRRHHEPLTPEIEMAPPQSEGAKPSQTGGSYHPPKASDAAPGPSTAPPPTPSLPNRRYLQAAMLLCFFLLAAAKQVQRSLEDPILRKGRTPECD</sequence>
<feature type="region of interest" description="Disordered" evidence="1">
    <location>
        <begin position="1"/>
        <end position="45"/>
    </location>
</feature>
<accession>K0SYP8</accession>
<feature type="region of interest" description="Disordered" evidence="1">
    <location>
        <begin position="66"/>
        <end position="119"/>
    </location>
</feature>
<protein>
    <submittedName>
        <fullName evidence="2">Uncharacterized protein</fullName>
    </submittedName>
</protein>
<evidence type="ECO:0000313" key="3">
    <source>
        <dbReference type="Proteomes" id="UP000266841"/>
    </source>
</evidence>
<proteinExistence type="predicted"/>
<evidence type="ECO:0000313" key="2">
    <source>
        <dbReference type="EMBL" id="EJK70104.1"/>
    </source>
</evidence>
<name>K0SYP8_THAOC</name>
<dbReference type="Proteomes" id="UP000266841">
    <property type="component" value="Unassembled WGS sequence"/>
</dbReference>
<organism evidence="2 3">
    <name type="scientific">Thalassiosira oceanica</name>
    <name type="common">Marine diatom</name>
    <dbReference type="NCBI Taxonomy" id="159749"/>
    <lineage>
        <taxon>Eukaryota</taxon>
        <taxon>Sar</taxon>
        <taxon>Stramenopiles</taxon>
        <taxon>Ochrophyta</taxon>
        <taxon>Bacillariophyta</taxon>
        <taxon>Coscinodiscophyceae</taxon>
        <taxon>Thalassiosirophycidae</taxon>
        <taxon>Thalassiosirales</taxon>
        <taxon>Thalassiosiraceae</taxon>
        <taxon>Thalassiosira</taxon>
    </lineage>
</organism>
<keyword evidence="3" id="KW-1185">Reference proteome</keyword>
<gene>
    <name evidence="2" type="ORF">THAOC_08565</name>
</gene>
<dbReference type="AlphaFoldDB" id="K0SYP8"/>
<feature type="compositionally biased region" description="Basic residues" evidence="1">
    <location>
        <begin position="22"/>
        <end position="31"/>
    </location>
</feature>